<dbReference type="InterPro" id="IPR008533">
    <property type="entry name" value="DUF815"/>
</dbReference>
<dbReference type="Pfam" id="PF05673">
    <property type="entry name" value="DUF815"/>
    <property type="match status" value="1"/>
</dbReference>
<evidence type="ECO:0000313" key="3">
    <source>
        <dbReference type="Proteomes" id="UP000019426"/>
    </source>
</evidence>
<evidence type="ECO:0000313" key="2">
    <source>
        <dbReference type="EMBL" id="CDM68277.1"/>
    </source>
</evidence>
<feature type="domain" description="AAA+ ATPase" evidence="1">
    <location>
        <begin position="245"/>
        <end position="362"/>
    </location>
</feature>
<sequence>MGTEERLLKKTKMKIKSLCIFNSIREDEVIKKLYRMIDILDNKDKDIEAILDCYNDFAYELISNSSDSLKKYLIDKLVSEDNLLSKMVEKRNTEKISYVKEVASKELDYIKEISEINSRKIKEIIIDSYNLDEEESLIIGSMMEWNMNMEAGYKNTYSDIYKFKEKIFKKKCWNDVLEMLIDFYKSYGCGEFAKYRAFVWENCDKEGKLKGIDKPDPITLSELIGYESQQDEIIKNTLRFLKGYSANNILLYGDRGTGKSSTVKAIINEYYSMGLRLIELKKENLKDFTKIIRLLKNKPQKFIIFIDDLVFEENEDSYSAMKTILDGGVENRPDNMIIYATTNRRHLVKETFADRAGLGSSNSSDEIYANDTIQEKLSLSDRFGITISFMAPDQNKFLEIVQGLVKSRGLEVEEEYLFREAKKWELWYNGRSARTAKQFVDWIEGEILDNKKDEE</sequence>
<organism evidence="2 3">
    <name type="scientific">Clostridium bornimense</name>
    <dbReference type="NCBI Taxonomy" id="1216932"/>
    <lineage>
        <taxon>Bacteria</taxon>
        <taxon>Bacillati</taxon>
        <taxon>Bacillota</taxon>
        <taxon>Clostridia</taxon>
        <taxon>Eubacteriales</taxon>
        <taxon>Clostridiaceae</taxon>
        <taxon>Clostridium</taxon>
    </lineage>
</organism>
<dbReference type="KEGG" id="clt:CM240_1113"/>
<dbReference type="SUPFAM" id="SSF52540">
    <property type="entry name" value="P-loop containing nucleoside triphosphate hydrolases"/>
    <property type="match status" value="1"/>
</dbReference>
<dbReference type="SMART" id="SM00382">
    <property type="entry name" value="AAA"/>
    <property type="match status" value="1"/>
</dbReference>
<dbReference type="Gene3D" id="3.40.50.300">
    <property type="entry name" value="P-loop containing nucleotide triphosphate hydrolases"/>
    <property type="match status" value="1"/>
</dbReference>
<dbReference type="PANTHER" id="PTHR42935">
    <property type="entry name" value="SLR0930 PROTEIN"/>
    <property type="match status" value="1"/>
</dbReference>
<keyword evidence="3" id="KW-1185">Reference proteome</keyword>
<dbReference type="OrthoDB" id="9812140at2"/>
<dbReference type="AlphaFoldDB" id="W6S1V2"/>
<dbReference type="PANTHER" id="PTHR42935:SF1">
    <property type="entry name" value="SLR0930 PROTEIN"/>
    <property type="match status" value="1"/>
</dbReference>
<dbReference type="EMBL" id="HG917868">
    <property type="protein sequence ID" value="CDM68277.1"/>
    <property type="molecule type" value="Genomic_DNA"/>
</dbReference>
<evidence type="ECO:0000259" key="1">
    <source>
        <dbReference type="SMART" id="SM00382"/>
    </source>
</evidence>
<dbReference type="InterPro" id="IPR003593">
    <property type="entry name" value="AAA+_ATPase"/>
</dbReference>
<accession>W6S1V2</accession>
<proteinExistence type="predicted"/>
<dbReference type="Proteomes" id="UP000019426">
    <property type="component" value="Chromosome M2/40_rep1"/>
</dbReference>
<dbReference type="eggNOG" id="COG2607">
    <property type="taxonomic scope" value="Bacteria"/>
</dbReference>
<protein>
    <recommendedName>
        <fullName evidence="1">AAA+ ATPase domain-containing protein</fullName>
    </recommendedName>
</protein>
<dbReference type="PATRIC" id="fig|1216932.3.peg.1103"/>
<dbReference type="HOGENOM" id="CLU_039512_1_1_9"/>
<gene>
    <name evidence="2" type="ORF">CM240_1113</name>
</gene>
<reference evidence="2 3" key="1">
    <citation type="submission" date="2013-11" db="EMBL/GenBank/DDBJ databases">
        <title>Complete genome sequence of Clostridum sp. M2/40.</title>
        <authorList>
            <person name="Wibberg D."/>
            <person name="Puehler A."/>
            <person name="Schlueter A."/>
        </authorList>
    </citation>
    <scope>NUCLEOTIDE SEQUENCE [LARGE SCALE GENOMIC DNA]</scope>
    <source>
        <strain evidence="3">M2/40</strain>
    </source>
</reference>
<dbReference type="CDD" id="cd00009">
    <property type="entry name" value="AAA"/>
    <property type="match status" value="1"/>
</dbReference>
<dbReference type="STRING" id="1216932.CM240_1113"/>
<name>W6S1V2_9CLOT</name>
<dbReference type="RefSeq" id="WP_044037215.1">
    <property type="nucleotide sequence ID" value="NZ_HG917868.1"/>
</dbReference>
<dbReference type="InterPro" id="IPR027417">
    <property type="entry name" value="P-loop_NTPase"/>
</dbReference>